<dbReference type="STRING" id="530564.Psta_1487"/>
<keyword evidence="2" id="KW-0732">Signal</keyword>
<feature type="signal peptide" evidence="2">
    <location>
        <begin position="1"/>
        <end position="26"/>
    </location>
</feature>
<dbReference type="HOGENOM" id="CLU_862905_0_0_0"/>
<dbReference type="SUPFAM" id="SSF53474">
    <property type="entry name" value="alpha/beta-Hydrolases"/>
    <property type="match status" value="1"/>
</dbReference>
<dbReference type="AlphaFoldDB" id="D2QXH7"/>
<dbReference type="Proteomes" id="UP000001887">
    <property type="component" value="Chromosome"/>
</dbReference>
<dbReference type="InterPro" id="IPR029058">
    <property type="entry name" value="AB_hydrolase_fold"/>
</dbReference>
<keyword evidence="5" id="KW-1185">Reference proteome</keyword>
<evidence type="ECO:0000313" key="5">
    <source>
        <dbReference type="Proteomes" id="UP000001887"/>
    </source>
</evidence>
<keyword evidence="1" id="KW-0378">Hydrolase</keyword>
<dbReference type="PANTHER" id="PTHR22946">
    <property type="entry name" value="DIENELACTONE HYDROLASE DOMAIN-CONTAINING PROTEIN-RELATED"/>
    <property type="match status" value="1"/>
</dbReference>
<sequence length="305" mass="32365" precursor="true">MRNVVILAALVLIAATGCGSSGSSFAAKYASLTEARQGFKTTLTTSSMGSQPVEEPPQDVFQLINYTSKVGELPAYITPDPLDGKKHPAIIWITGGDCNSIGDVWSPADPQDDQSASAYRQAGIVMMFPSLRGGNTNPGQREGFFGEVDDVIAAADFLATQSYVDPARIYLGGHSTGGTLALVVAESTSKFRATFAFGPVHEVQYYDPEYLPFAYHNTEESAIRSPIFWLKSLSTPTFAIEGADGNALALTLLERKAEGTKLSCIQVSGADHFSVLGPANTEIARQILADTGPTCNISLSAADLQ</sequence>
<name>D2QXH7_PIRSD</name>
<evidence type="ECO:0000313" key="4">
    <source>
        <dbReference type="EMBL" id="ADB16162.1"/>
    </source>
</evidence>
<evidence type="ECO:0000259" key="3">
    <source>
        <dbReference type="Pfam" id="PF00326"/>
    </source>
</evidence>
<evidence type="ECO:0000256" key="2">
    <source>
        <dbReference type="SAM" id="SignalP"/>
    </source>
</evidence>
<evidence type="ECO:0000256" key="1">
    <source>
        <dbReference type="ARBA" id="ARBA00022801"/>
    </source>
</evidence>
<dbReference type="InterPro" id="IPR050261">
    <property type="entry name" value="FrsA_esterase"/>
</dbReference>
<dbReference type="GO" id="GO:0006508">
    <property type="term" value="P:proteolysis"/>
    <property type="evidence" value="ECO:0007669"/>
    <property type="project" value="InterPro"/>
</dbReference>
<dbReference type="Pfam" id="PF00326">
    <property type="entry name" value="Peptidase_S9"/>
    <property type="match status" value="1"/>
</dbReference>
<dbReference type="eggNOG" id="COG1506">
    <property type="taxonomic scope" value="Bacteria"/>
</dbReference>
<proteinExistence type="predicted"/>
<feature type="domain" description="Peptidase S9 prolyl oligopeptidase catalytic" evidence="3">
    <location>
        <begin position="115"/>
        <end position="215"/>
    </location>
</feature>
<dbReference type="KEGG" id="psl:Psta_1487"/>
<dbReference type="EMBL" id="CP001848">
    <property type="protein sequence ID" value="ADB16162.1"/>
    <property type="molecule type" value="Genomic_DNA"/>
</dbReference>
<dbReference type="InterPro" id="IPR001375">
    <property type="entry name" value="Peptidase_S9_cat"/>
</dbReference>
<dbReference type="GO" id="GO:0052689">
    <property type="term" value="F:carboxylic ester hydrolase activity"/>
    <property type="evidence" value="ECO:0007669"/>
    <property type="project" value="UniProtKB-ARBA"/>
</dbReference>
<reference evidence="4 5" key="1">
    <citation type="journal article" date="2009" name="Stand. Genomic Sci.">
        <title>Complete genome sequence of Pirellula staleyi type strain (ATCC 27377).</title>
        <authorList>
            <person name="Clum A."/>
            <person name="Tindall B.J."/>
            <person name="Sikorski J."/>
            <person name="Ivanova N."/>
            <person name="Mavrommatis K."/>
            <person name="Lucas S."/>
            <person name="Glavina del Rio T."/>
            <person name="Nolan M."/>
            <person name="Chen F."/>
            <person name="Tice H."/>
            <person name="Pitluck S."/>
            <person name="Cheng J.F."/>
            <person name="Chertkov O."/>
            <person name="Brettin T."/>
            <person name="Han C."/>
            <person name="Detter J.C."/>
            <person name="Kuske C."/>
            <person name="Bruce D."/>
            <person name="Goodwin L."/>
            <person name="Ovchinikova G."/>
            <person name="Pati A."/>
            <person name="Mikhailova N."/>
            <person name="Chen A."/>
            <person name="Palaniappan K."/>
            <person name="Land M."/>
            <person name="Hauser L."/>
            <person name="Chang Y.J."/>
            <person name="Jeffries C.D."/>
            <person name="Chain P."/>
            <person name="Rohde M."/>
            <person name="Goker M."/>
            <person name="Bristow J."/>
            <person name="Eisen J.A."/>
            <person name="Markowitz V."/>
            <person name="Hugenholtz P."/>
            <person name="Kyrpides N.C."/>
            <person name="Klenk H.P."/>
            <person name="Lapidus A."/>
        </authorList>
    </citation>
    <scope>NUCLEOTIDE SEQUENCE [LARGE SCALE GENOMIC DNA]</scope>
    <source>
        <strain evidence="5">ATCC 27377 / DSM 6068 / ICPB 4128</strain>
    </source>
</reference>
<gene>
    <name evidence="4" type="ordered locus">Psta_1487</name>
</gene>
<dbReference type="PROSITE" id="PS51257">
    <property type="entry name" value="PROKAR_LIPOPROTEIN"/>
    <property type="match status" value="1"/>
</dbReference>
<dbReference type="PANTHER" id="PTHR22946:SF9">
    <property type="entry name" value="POLYKETIDE TRANSFERASE AF380"/>
    <property type="match status" value="1"/>
</dbReference>
<dbReference type="GO" id="GO:0008236">
    <property type="term" value="F:serine-type peptidase activity"/>
    <property type="evidence" value="ECO:0007669"/>
    <property type="project" value="InterPro"/>
</dbReference>
<dbReference type="Gene3D" id="3.40.50.1820">
    <property type="entry name" value="alpha/beta hydrolase"/>
    <property type="match status" value="1"/>
</dbReference>
<feature type="chain" id="PRO_5003034391" description="Peptidase S9 prolyl oligopeptidase catalytic domain-containing protein" evidence="2">
    <location>
        <begin position="27"/>
        <end position="305"/>
    </location>
</feature>
<organism evidence="4 5">
    <name type="scientific">Pirellula staleyi (strain ATCC 27377 / DSM 6068 / ICPB 4128)</name>
    <name type="common">Pirella staleyi</name>
    <dbReference type="NCBI Taxonomy" id="530564"/>
    <lineage>
        <taxon>Bacteria</taxon>
        <taxon>Pseudomonadati</taxon>
        <taxon>Planctomycetota</taxon>
        <taxon>Planctomycetia</taxon>
        <taxon>Pirellulales</taxon>
        <taxon>Pirellulaceae</taxon>
        <taxon>Pirellula</taxon>
    </lineage>
</organism>
<protein>
    <recommendedName>
        <fullName evidence="3">Peptidase S9 prolyl oligopeptidase catalytic domain-containing protein</fullName>
    </recommendedName>
</protein>
<accession>D2QXH7</accession>